<dbReference type="EMBL" id="JAIWYP010000012">
    <property type="protein sequence ID" value="KAH3730793.1"/>
    <property type="molecule type" value="Genomic_DNA"/>
</dbReference>
<dbReference type="Proteomes" id="UP000828390">
    <property type="component" value="Unassembled WGS sequence"/>
</dbReference>
<keyword evidence="3" id="KW-1185">Reference proteome</keyword>
<name>A0A9D4CV33_DREPO</name>
<comment type="caution">
    <text evidence="2">The sequence shown here is derived from an EMBL/GenBank/DDBJ whole genome shotgun (WGS) entry which is preliminary data.</text>
</comment>
<evidence type="ECO:0000313" key="2">
    <source>
        <dbReference type="EMBL" id="KAH3730793.1"/>
    </source>
</evidence>
<dbReference type="Gene3D" id="1.20.140.50">
    <property type="entry name" value="alix/aip1 like domains"/>
    <property type="match status" value="1"/>
</dbReference>
<evidence type="ECO:0000256" key="1">
    <source>
        <dbReference type="SAM" id="MobiDB-lite"/>
    </source>
</evidence>
<proteinExistence type="predicted"/>
<feature type="region of interest" description="Disordered" evidence="1">
    <location>
        <begin position="44"/>
        <end position="64"/>
    </location>
</feature>
<reference evidence="2" key="2">
    <citation type="submission" date="2020-11" db="EMBL/GenBank/DDBJ databases">
        <authorList>
            <person name="McCartney M.A."/>
            <person name="Auch B."/>
            <person name="Kono T."/>
            <person name="Mallez S."/>
            <person name="Becker A."/>
            <person name="Gohl D.M."/>
            <person name="Silverstein K.A.T."/>
            <person name="Koren S."/>
            <person name="Bechman K.B."/>
            <person name="Herman A."/>
            <person name="Abrahante J.E."/>
            <person name="Garbe J."/>
        </authorList>
    </citation>
    <scope>NUCLEOTIDE SEQUENCE</scope>
    <source>
        <strain evidence="2">Duluth1</strain>
        <tissue evidence="2">Whole animal</tissue>
    </source>
</reference>
<protein>
    <submittedName>
        <fullName evidence="2">Uncharacterized protein</fullName>
    </submittedName>
</protein>
<reference evidence="2" key="1">
    <citation type="journal article" date="2019" name="bioRxiv">
        <title>The Genome of the Zebra Mussel, Dreissena polymorpha: A Resource for Invasive Species Research.</title>
        <authorList>
            <person name="McCartney M.A."/>
            <person name="Auch B."/>
            <person name="Kono T."/>
            <person name="Mallez S."/>
            <person name="Zhang Y."/>
            <person name="Obille A."/>
            <person name="Becker A."/>
            <person name="Abrahante J.E."/>
            <person name="Garbe J."/>
            <person name="Badalamenti J.P."/>
            <person name="Herman A."/>
            <person name="Mangelson H."/>
            <person name="Liachko I."/>
            <person name="Sullivan S."/>
            <person name="Sone E.D."/>
            <person name="Koren S."/>
            <person name="Silverstein K.A.T."/>
            <person name="Beckman K.B."/>
            <person name="Gohl D.M."/>
        </authorList>
    </citation>
    <scope>NUCLEOTIDE SEQUENCE</scope>
    <source>
        <strain evidence="2">Duluth1</strain>
        <tissue evidence="2">Whole animal</tissue>
    </source>
</reference>
<evidence type="ECO:0000313" key="3">
    <source>
        <dbReference type="Proteomes" id="UP000828390"/>
    </source>
</evidence>
<organism evidence="2 3">
    <name type="scientific">Dreissena polymorpha</name>
    <name type="common">Zebra mussel</name>
    <name type="synonym">Mytilus polymorpha</name>
    <dbReference type="NCBI Taxonomy" id="45954"/>
    <lineage>
        <taxon>Eukaryota</taxon>
        <taxon>Metazoa</taxon>
        <taxon>Spiralia</taxon>
        <taxon>Lophotrochozoa</taxon>
        <taxon>Mollusca</taxon>
        <taxon>Bivalvia</taxon>
        <taxon>Autobranchia</taxon>
        <taxon>Heteroconchia</taxon>
        <taxon>Euheterodonta</taxon>
        <taxon>Imparidentia</taxon>
        <taxon>Neoheterodontei</taxon>
        <taxon>Myida</taxon>
        <taxon>Dreissenoidea</taxon>
        <taxon>Dreissenidae</taxon>
        <taxon>Dreissena</taxon>
    </lineage>
</organism>
<dbReference type="AlphaFoldDB" id="A0A9D4CV33"/>
<gene>
    <name evidence="2" type="ORF">DPMN_056791</name>
</gene>
<sequence length="83" mass="9535">MHSTFQFYNDLTPLLLKLQSKISDFCFARKTEKEELMADLQKTIARQPSGPPPSTPSYQQPQSSEWTHLFEPCSVKRELNACS</sequence>
<accession>A0A9D4CV33</accession>